<dbReference type="RefSeq" id="WP_345539534.1">
    <property type="nucleotide sequence ID" value="NZ_BAABGJ010000058.1"/>
</dbReference>
<dbReference type="InterPro" id="IPR028082">
    <property type="entry name" value="Peripla_BP_I"/>
</dbReference>
<protein>
    <submittedName>
        <fullName evidence="2">ABC transporter substrate-binding protein</fullName>
    </submittedName>
</protein>
<name>A0ABP8I0T9_9BURK</name>
<evidence type="ECO:0000313" key="3">
    <source>
        <dbReference type="Proteomes" id="UP001500975"/>
    </source>
</evidence>
<dbReference type="Gene3D" id="3.40.50.2300">
    <property type="match status" value="2"/>
</dbReference>
<keyword evidence="3" id="KW-1185">Reference proteome</keyword>
<dbReference type="Pfam" id="PF04392">
    <property type="entry name" value="ABC_sub_bind"/>
    <property type="match status" value="1"/>
</dbReference>
<dbReference type="InterPro" id="IPR007487">
    <property type="entry name" value="ABC_transpt-TYRBP-like"/>
</dbReference>
<proteinExistence type="predicted"/>
<feature type="signal peptide" evidence="1">
    <location>
        <begin position="1"/>
        <end position="28"/>
    </location>
</feature>
<dbReference type="SUPFAM" id="SSF53822">
    <property type="entry name" value="Periplasmic binding protein-like I"/>
    <property type="match status" value="1"/>
</dbReference>
<gene>
    <name evidence="2" type="ORF">GCM10023165_35200</name>
</gene>
<dbReference type="CDD" id="cd06325">
    <property type="entry name" value="PBP1_ABC_unchar_transporter"/>
    <property type="match status" value="1"/>
</dbReference>
<reference evidence="3" key="1">
    <citation type="journal article" date="2019" name="Int. J. Syst. Evol. Microbiol.">
        <title>The Global Catalogue of Microorganisms (GCM) 10K type strain sequencing project: providing services to taxonomists for standard genome sequencing and annotation.</title>
        <authorList>
            <consortium name="The Broad Institute Genomics Platform"/>
            <consortium name="The Broad Institute Genome Sequencing Center for Infectious Disease"/>
            <person name="Wu L."/>
            <person name="Ma J."/>
        </authorList>
    </citation>
    <scope>NUCLEOTIDE SEQUENCE [LARGE SCALE GENOMIC DNA]</scope>
    <source>
        <strain evidence="3">JCM 17804</strain>
    </source>
</reference>
<evidence type="ECO:0000256" key="1">
    <source>
        <dbReference type="SAM" id="SignalP"/>
    </source>
</evidence>
<keyword evidence="1" id="KW-0732">Signal</keyword>
<dbReference type="PANTHER" id="PTHR35271">
    <property type="entry name" value="ABC TRANSPORTER, SUBSTRATE-BINDING LIPOPROTEIN-RELATED"/>
    <property type="match status" value="1"/>
</dbReference>
<accession>A0ABP8I0T9</accession>
<evidence type="ECO:0000313" key="2">
    <source>
        <dbReference type="EMBL" id="GAA4348937.1"/>
    </source>
</evidence>
<dbReference type="PANTHER" id="PTHR35271:SF1">
    <property type="entry name" value="ABC TRANSPORTER, SUBSTRATE-BINDING LIPOPROTEIN"/>
    <property type="match status" value="1"/>
</dbReference>
<dbReference type="Proteomes" id="UP001500975">
    <property type="component" value="Unassembled WGS sequence"/>
</dbReference>
<feature type="chain" id="PRO_5046729452" evidence="1">
    <location>
        <begin position="29"/>
        <end position="331"/>
    </location>
</feature>
<dbReference type="EMBL" id="BAABGJ010000058">
    <property type="protein sequence ID" value="GAA4348937.1"/>
    <property type="molecule type" value="Genomic_DNA"/>
</dbReference>
<organism evidence="2 3">
    <name type="scientific">Variovorax defluvii</name>
    <dbReference type="NCBI Taxonomy" id="913761"/>
    <lineage>
        <taxon>Bacteria</taxon>
        <taxon>Pseudomonadati</taxon>
        <taxon>Pseudomonadota</taxon>
        <taxon>Betaproteobacteria</taxon>
        <taxon>Burkholderiales</taxon>
        <taxon>Comamonadaceae</taxon>
        <taxon>Variovorax</taxon>
    </lineage>
</organism>
<sequence>MIGARPFLRLLLCSAALALAHAHAPALAQARKVPRIGYLAAVSAAADAPRLQAFRQGLRDLGYVEGQSILVEYRHESQDLARLQGHAAELIAMDVDLLVAVTSNAAQAAKKATSTVPIVFMGVTDPITTGLAQSLARPGSNATGVTNVAAILTGKRLEILKETQPKVRRVAVLWDPKAPGSIPQWEASQQPARQLGLELYSMEASSPAAYAAAFKEAVKAGSHAVWVTLNPIANSNQTLIAELAIENHLPSICARSDYAENGCLMAYGPSYRAEGKDGARFVDRILKGARPADLPIEQPTNFELLINLRTAKRLGYTIPRSVLNRADKVIQ</sequence>
<comment type="caution">
    <text evidence="2">The sequence shown here is derived from an EMBL/GenBank/DDBJ whole genome shotgun (WGS) entry which is preliminary data.</text>
</comment>